<feature type="repeat" description="WD" evidence="11">
    <location>
        <begin position="105"/>
        <end position="131"/>
    </location>
</feature>
<dbReference type="GO" id="GO:0005829">
    <property type="term" value="C:cytosol"/>
    <property type="evidence" value="ECO:0007669"/>
    <property type="project" value="UniProtKB-SubCell"/>
</dbReference>
<evidence type="ECO:0000256" key="1">
    <source>
        <dbReference type="ARBA" id="ARBA00004253"/>
    </source>
</evidence>
<keyword evidence="6" id="KW-0677">Repeat</keyword>
<keyword evidence="5 11" id="KW-0853">WD repeat</keyword>
<evidence type="ECO:0000256" key="10">
    <source>
        <dbReference type="ARBA" id="ARBA00032565"/>
    </source>
</evidence>
<keyword evidence="3" id="KW-0813">Transport</keyword>
<dbReference type="SMART" id="SM00320">
    <property type="entry name" value="WD40"/>
    <property type="match status" value="6"/>
</dbReference>
<evidence type="ECO:0000256" key="3">
    <source>
        <dbReference type="ARBA" id="ARBA00022448"/>
    </source>
</evidence>
<evidence type="ECO:0000256" key="11">
    <source>
        <dbReference type="PROSITE-ProRule" id="PRU00221"/>
    </source>
</evidence>
<dbReference type="Pfam" id="PF23609">
    <property type="entry name" value="Beta-prop_EIPR1"/>
    <property type="match status" value="1"/>
</dbReference>
<dbReference type="InterPro" id="IPR019775">
    <property type="entry name" value="WD40_repeat_CS"/>
</dbReference>
<keyword evidence="8" id="KW-0576">Peroxisome</keyword>
<dbReference type="CDD" id="cd00200">
    <property type="entry name" value="WD40"/>
    <property type="match status" value="1"/>
</dbReference>
<dbReference type="PRINTS" id="PR00320">
    <property type="entry name" value="GPROTEINBRPT"/>
</dbReference>
<feature type="repeat" description="WD" evidence="11">
    <location>
        <begin position="176"/>
        <end position="218"/>
    </location>
</feature>
<dbReference type="Gene3D" id="2.130.10.10">
    <property type="entry name" value="YVTN repeat-like/Quinoprotein amine dehydrogenase"/>
    <property type="match status" value="1"/>
</dbReference>
<keyword evidence="7" id="KW-0653">Protein transport</keyword>
<feature type="repeat" description="WD" evidence="11">
    <location>
        <begin position="132"/>
        <end position="174"/>
    </location>
</feature>
<reference evidence="13" key="1">
    <citation type="journal article" date="2023" name="Mol. Biol. Evol.">
        <title>Third-Generation Sequencing Reveals the Adaptive Role of the Epigenome in Three Deep-Sea Polychaetes.</title>
        <authorList>
            <person name="Perez M."/>
            <person name="Aroh O."/>
            <person name="Sun Y."/>
            <person name="Lan Y."/>
            <person name="Juniper S.K."/>
            <person name="Young C.R."/>
            <person name="Angers B."/>
            <person name="Qian P.Y."/>
        </authorList>
    </citation>
    <scope>NUCLEOTIDE SEQUENCE</scope>
    <source>
        <strain evidence="13">P08H-3</strain>
    </source>
</reference>
<dbReference type="GO" id="GO:0016558">
    <property type="term" value="P:protein import into peroxisome matrix"/>
    <property type="evidence" value="ECO:0007669"/>
    <property type="project" value="InterPro"/>
</dbReference>
<evidence type="ECO:0000256" key="2">
    <source>
        <dbReference type="ARBA" id="ARBA00004514"/>
    </source>
</evidence>
<proteinExistence type="inferred from homology"/>
<dbReference type="InterPro" id="IPR020472">
    <property type="entry name" value="WD40_PAC1"/>
</dbReference>
<evidence type="ECO:0000256" key="7">
    <source>
        <dbReference type="ARBA" id="ARBA00022927"/>
    </source>
</evidence>
<sequence length="305" mass="34562">MEQSFQMPGRHGYSVRVSPYFGHRLACASSQYYGIAGCGTLFIIDVTPEGIVLVTSLDWNDGLFDVAWSENNEHILVTGSGDGSVQVWDVAQPRVYGIDWSQTRDNDLILSASWDQTIKMWDIMRSESLASFSGHEHVIYSAAWSPHIPGCFASVSGDHTLRVWDTKKPYMAQIVIPAHEGEVLTCDWCKYDQNLLATGSVDCGIRLWDLRNPRQHVSQLVGHGYAVRRLKFSPFQGSVLASCSYDFTVRIWDFKRQKVPLEIIEHHTEFVYGLDFNLHLPGQLIDCSWDEKLMVYMPKSLTPLP</sequence>
<dbReference type="InterPro" id="IPR044536">
    <property type="entry name" value="PEX7"/>
</dbReference>
<protein>
    <recommendedName>
        <fullName evidence="10">Peroxin-7</fullName>
    </recommendedName>
</protein>
<organism evidence="13 14">
    <name type="scientific">Paralvinella palmiformis</name>
    <dbReference type="NCBI Taxonomy" id="53620"/>
    <lineage>
        <taxon>Eukaryota</taxon>
        <taxon>Metazoa</taxon>
        <taxon>Spiralia</taxon>
        <taxon>Lophotrochozoa</taxon>
        <taxon>Annelida</taxon>
        <taxon>Polychaeta</taxon>
        <taxon>Sedentaria</taxon>
        <taxon>Canalipalpata</taxon>
        <taxon>Terebellida</taxon>
        <taxon>Terebelliformia</taxon>
        <taxon>Alvinellidae</taxon>
        <taxon>Paralvinella</taxon>
    </lineage>
</organism>
<name>A0AAD9J9I9_9ANNE</name>
<accession>A0AAD9J9I9</accession>
<evidence type="ECO:0000256" key="5">
    <source>
        <dbReference type="ARBA" id="ARBA00022574"/>
    </source>
</evidence>
<dbReference type="AlphaFoldDB" id="A0AAD9J9I9"/>
<feature type="repeat" description="WD" evidence="11">
    <location>
        <begin position="220"/>
        <end position="262"/>
    </location>
</feature>
<dbReference type="PROSITE" id="PS00678">
    <property type="entry name" value="WD_REPEATS_1"/>
    <property type="match status" value="4"/>
</dbReference>
<evidence type="ECO:0000256" key="4">
    <source>
        <dbReference type="ARBA" id="ARBA00022490"/>
    </source>
</evidence>
<dbReference type="PROSITE" id="PS50294">
    <property type="entry name" value="WD_REPEATS_REGION"/>
    <property type="match status" value="3"/>
</dbReference>
<dbReference type="EMBL" id="JAODUP010000488">
    <property type="protein sequence ID" value="KAK2148633.1"/>
    <property type="molecule type" value="Genomic_DNA"/>
</dbReference>
<dbReference type="PANTHER" id="PTHR46027:SF1">
    <property type="entry name" value="PEROXISOMAL TARGETING SIGNAL 2 RECEPTOR"/>
    <property type="match status" value="1"/>
</dbReference>
<keyword evidence="4" id="KW-0963">Cytoplasm</keyword>
<evidence type="ECO:0000313" key="14">
    <source>
        <dbReference type="Proteomes" id="UP001208570"/>
    </source>
</evidence>
<evidence type="ECO:0000256" key="6">
    <source>
        <dbReference type="ARBA" id="ARBA00022737"/>
    </source>
</evidence>
<dbReference type="Proteomes" id="UP001208570">
    <property type="component" value="Unassembled WGS sequence"/>
</dbReference>
<comment type="subcellular location">
    <subcellularLocation>
        <location evidence="2">Cytoplasm</location>
        <location evidence="2">Cytosol</location>
    </subcellularLocation>
    <subcellularLocation>
        <location evidence="1">Peroxisome matrix</location>
    </subcellularLocation>
</comment>
<dbReference type="GO" id="GO:0005782">
    <property type="term" value="C:peroxisomal matrix"/>
    <property type="evidence" value="ECO:0007669"/>
    <property type="project" value="UniProtKB-SubCell"/>
</dbReference>
<dbReference type="InterPro" id="IPR036322">
    <property type="entry name" value="WD40_repeat_dom_sf"/>
</dbReference>
<evidence type="ECO:0000259" key="12">
    <source>
        <dbReference type="Pfam" id="PF23609"/>
    </source>
</evidence>
<dbReference type="InterPro" id="IPR001680">
    <property type="entry name" value="WD40_rpt"/>
</dbReference>
<feature type="repeat" description="WD" evidence="11">
    <location>
        <begin position="66"/>
        <end position="90"/>
    </location>
</feature>
<dbReference type="InterPro" id="IPR015943">
    <property type="entry name" value="WD40/YVTN_repeat-like_dom_sf"/>
</dbReference>
<dbReference type="Pfam" id="PF00400">
    <property type="entry name" value="WD40"/>
    <property type="match status" value="2"/>
</dbReference>
<dbReference type="SUPFAM" id="SSF50978">
    <property type="entry name" value="WD40 repeat-like"/>
    <property type="match status" value="1"/>
</dbReference>
<dbReference type="GO" id="GO:0005053">
    <property type="term" value="F:peroxisome matrix targeting signal-2 binding"/>
    <property type="evidence" value="ECO:0007669"/>
    <property type="project" value="InterPro"/>
</dbReference>
<dbReference type="InterPro" id="IPR059104">
    <property type="entry name" value="Beta-prop_EIPR1-like"/>
</dbReference>
<comment type="caution">
    <text evidence="13">The sequence shown here is derived from an EMBL/GenBank/DDBJ whole genome shotgun (WGS) entry which is preliminary data.</text>
</comment>
<dbReference type="PANTHER" id="PTHR46027">
    <property type="entry name" value="PEROXISOMAL TARGETING SIGNAL 2 RECEPTOR"/>
    <property type="match status" value="1"/>
</dbReference>
<feature type="domain" description="EIPR1-like beta-propeller" evidence="12">
    <location>
        <begin position="130"/>
        <end position="252"/>
    </location>
</feature>
<comment type="similarity">
    <text evidence="9">Belongs to the WD repeat peroxin-7 family.</text>
</comment>
<evidence type="ECO:0000256" key="8">
    <source>
        <dbReference type="ARBA" id="ARBA00023140"/>
    </source>
</evidence>
<keyword evidence="14" id="KW-1185">Reference proteome</keyword>
<evidence type="ECO:0000256" key="9">
    <source>
        <dbReference type="ARBA" id="ARBA00024017"/>
    </source>
</evidence>
<gene>
    <name evidence="13" type="ORF">LSH36_488g03053</name>
</gene>
<evidence type="ECO:0000313" key="13">
    <source>
        <dbReference type="EMBL" id="KAK2148633.1"/>
    </source>
</evidence>
<dbReference type="PROSITE" id="PS50082">
    <property type="entry name" value="WD_REPEATS_2"/>
    <property type="match status" value="5"/>
</dbReference>